<evidence type="ECO:0000313" key="1">
    <source>
        <dbReference type="EMBL" id="KAK1762478.1"/>
    </source>
</evidence>
<reference evidence="1" key="1">
    <citation type="submission" date="2023-06" db="EMBL/GenBank/DDBJ databases">
        <title>Genome-scale phylogeny and comparative genomics of the fungal order Sordariales.</title>
        <authorList>
            <consortium name="Lawrence Berkeley National Laboratory"/>
            <person name="Hensen N."/>
            <person name="Bonometti L."/>
            <person name="Westerberg I."/>
            <person name="Brannstrom I.O."/>
            <person name="Guillou S."/>
            <person name="Cros-Aarteil S."/>
            <person name="Calhoun S."/>
            <person name="Haridas S."/>
            <person name="Kuo A."/>
            <person name="Mondo S."/>
            <person name="Pangilinan J."/>
            <person name="Riley R."/>
            <person name="Labutti K."/>
            <person name="Andreopoulos B."/>
            <person name="Lipzen A."/>
            <person name="Chen C."/>
            <person name="Yanf M."/>
            <person name="Daum C."/>
            <person name="Ng V."/>
            <person name="Clum A."/>
            <person name="Steindorff A."/>
            <person name="Ohm R."/>
            <person name="Martin F."/>
            <person name="Silar P."/>
            <person name="Natvig D."/>
            <person name="Lalanne C."/>
            <person name="Gautier V."/>
            <person name="Ament-Velasquez S.L."/>
            <person name="Kruys A."/>
            <person name="Hutchinson M.I."/>
            <person name="Powell A.J."/>
            <person name="Barry K."/>
            <person name="Miller A.N."/>
            <person name="Grigoriev I.V."/>
            <person name="Debuchy R."/>
            <person name="Gladieux P."/>
            <person name="Thoren M.H."/>
            <person name="Johannesson H."/>
        </authorList>
    </citation>
    <scope>NUCLEOTIDE SEQUENCE</scope>
    <source>
        <strain evidence="1">8032-3</strain>
    </source>
</reference>
<dbReference type="Proteomes" id="UP001244011">
    <property type="component" value="Unassembled WGS sequence"/>
</dbReference>
<gene>
    <name evidence="1" type="ORF">QBC33DRAFT_519565</name>
</gene>
<dbReference type="GeneID" id="85309488"/>
<dbReference type="RefSeq" id="XP_060278691.1">
    <property type="nucleotide sequence ID" value="XM_060426301.1"/>
</dbReference>
<dbReference type="AlphaFoldDB" id="A0AAJ0FGL5"/>
<sequence>MPIIRILTNLYAKQRRPRQGGRAGFSAADDTFTVPLMDADFQLLASDPLKAKSTVVNKVELGEGSRRIHAAKGQEWLVALLSKTGLVRDVIASPKSMNDEDLIARV</sequence>
<keyword evidence="2" id="KW-1185">Reference proteome</keyword>
<organism evidence="1 2">
    <name type="scientific">Phialemonium atrogriseum</name>
    <dbReference type="NCBI Taxonomy" id="1093897"/>
    <lineage>
        <taxon>Eukaryota</taxon>
        <taxon>Fungi</taxon>
        <taxon>Dikarya</taxon>
        <taxon>Ascomycota</taxon>
        <taxon>Pezizomycotina</taxon>
        <taxon>Sordariomycetes</taxon>
        <taxon>Sordariomycetidae</taxon>
        <taxon>Cephalothecales</taxon>
        <taxon>Cephalothecaceae</taxon>
        <taxon>Phialemonium</taxon>
    </lineage>
</organism>
<accession>A0AAJ0FGL5</accession>
<proteinExistence type="predicted"/>
<protein>
    <submittedName>
        <fullName evidence="1">Uncharacterized protein</fullName>
    </submittedName>
</protein>
<name>A0AAJ0FGL5_9PEZI</name>
<comment type="caution">
    <text evidence="1">The sequence shown here is derived from an EMBL/GenBank/DDBJ whole genome shotgun (WGS) entry which is preliminary data.</text>
</comment>
<dbReference type="EMBL" id="MU839037">
    <property type="protein sequence ID" value="KAK1762478.1"/>
    <property type="molecule type" value="Genomic_DNA"/>
</dbReference>
<evidence type="ECO:0000313" key="2">
    <source>
        <dbReference type="Proteomes" id="UP001244011"/>
    </source>
</evidence>